<dbReference type="GO" id="GO:0016020">
    <property type="term" value="C:membrane"/>
    <property type="evidence" value="ECO:0007669"/>
    <property type="project" value="UniProtKB-SubCell"/>
</dbReference>
<proteinExistence type="predicted"/>
<evidence type="ECO:0000256" key="4">
    <source>
        <dbReference type="ARBA" id="ARBA00022679"/>
    </source>
</evidence>
<evidence type="ECO:0000313" key="10">
    <source>
        <dbReference type="EMBL" id="ARP19154.1"/>
    </source>
</evidence>
<feature type="transmembrane region" description="Helical" evidence="8">
    <location>
        <begin position="6"/>
        <end position="27"/>
    </location>
</feature>
<dbReference type="EMBL" id="CP017902">
    <property type="protein sequence ID" value="ARP19154.1"/>
    <property type="molecule type" value="Genomic_DNA"/>
</dbReference>
<evidence type="ECO:0000256" key="2">
    <source>
        <dbReference type="ARBA" id="ARBA00004881"/>
    </source>
</evidence>
<dbReference type="PANTHER" id="PTHR43867">
    <property type="entry name" value="CELLULOSE SYNTHASE CATALYTIC SUBUNIT A [UDP-FORMING]"/>
    <property type="match status" value="1"/>
</dbReference>
<accession>A0A1W6U821</accession>
<dbReference type="Gene3D" id="3.90.550.10">
    <property type="entry name" value="Spore Coat Polysaccharide Biosynthesis Protein SpsA, Chain A"/>
    <property type="match status" value="1"/>
</dbReference>
<dbReference type="InterPro" id="IPR001173">
    <property type="entry name" value="Glyco_trans_2-like"/>
</dbReference>
<dbReference type="RefSeq" id="WP_069546412.1">
    <property type="nucleotide sequence ID" value="NZ_CP017889.1"/>
</dbReference>
<dbReference type="PANTHER" id="PTHR43867:SF2">
    <property type="entry name" value="CELLULOSE SYNTHASE CATALYTIC SUBUNIT A [UDP-FORMING]"/>
    <property type="match status" value="1"/>
</dbReference>
<dbReference type="GO" id="GO:0016757">
    <property type="term" value="F:glycosyltransferase activity"/>
    <property type="evidence" value="ECO:0007669"/>
    <property type="project" value="UniProtKB-KW"/>
</dbReference>
<evidence type="ECO:0000259" key="9">
    <source>
        <dbReference type="Pfam" id="PF13632"/>
    </source>
</evidence>
<dbReference type="EC" id="2.4.1.-" evidence="10"/>
<evidence type="ECO:0000256" key="7">
    <source>
        <dbReference type="ARBA" id="ARBA00023136"/>
    </source>
</evidence>
<feature type="domain" description="Glycosyltransferase 2-like" evidence="9">
    <location>
        <begin position="132"/>
        <end position="319"/>
    </location>
</feature>
<keyword evidence="7 8" id="KW-0472">Membrane</keyword>
<organism evidence="10">
    <name type="scientific">Vibrio alginolyticus</name>
    <dbReference type="NCBI Taxonomy" id="663"/>
    <lineage>
        <taxon>Bacteria</taxon>
        <taxon>Pseudomonadati</taxon>
        <taxon>Pseudomonadota</taxon>
        <taxon>Gammaproteobacteria</taxon>
        <taxon>Vibrionales</taxon>
        <taxon>Vibrionaceae</taxon>
        <taxon>Vibrio</taxon>
    </lineage>
</organism>
<feature type="transmembrane region" description="Helical" evidence="8">
    <location>
        <begin position="285"/>
        <end position="303"/>
    </location>
</feature>
<feature type="transmembrane region" description="Helical" evidence="8">
    <location>
        <begin position="309"/>
        <end position="335"/>
    </location>
</feature>
<comment type="pathway">
    <text evidence="2">Glycan metabolism.</text>
</comment>
<sequence length="391" mass="44224">MLAVIEAVLIVTSSISLITTIGLFIVYKLKKTIEPKINYPEVTVFVPFYNECSSLLITALEHLERQDYPKRLQVVLIDDGSTNGVVNDVKEWLSISRIQQYELIEKKINGGRKGFALDYALELSVATGDVYVVVDSDTFIEPEGIKELSIKLWSDDRYAAVCGYITPSNYQESFIGLLQHYEHSSFYGAIRSAQDKIGLVPVQAGAFVAHRASAVHDLGGWSEWLVEDIAWCWKALSRGYRSGYASKAKAKTHCPVDSKGLFKQRRRWARGRVEAYLETWKTSKFAGVCATPWFMTTVLHYVFPSSLLVIVFMVAFGIWIPLAFGVINLVLYLMLNANYLRDNKGLYEGMSKSKLLKAPLFAMLLETIIWLPNLLGCLDELFGRKKTWLTR</sequence>
<comment type="subcellular location">
    <subcellularLocation>
        <location evidence="1">Membrane</location>
        <topology evidence="1">Multi-pass membrane protein</topology>
    </subcellularLocation>
</comment>
<evidence type="ECO:0000256" key="5">
    <source>
        <dbReference type="ARBA" id="ARBA00022692"/>
    </source>
</evidence>
<keyword evidence="3 10" id="KW-0328">Glycosyltransferase</keyword>
<dbReference type="Pfam" id="PF13632">
    <property type="entry name" value="Glyco_trans_2_3"/>
    <property type="match status" value="1"/>
</dbReference>
<protein>
    <submittedName>
        <fullName evidence="10">Poly-beta-1,6-N-acetyl-D-glucosamine synthase</fullName>
        <ecNumber evidence="10">2.4.1.-</ecNumber>
    </submittedName>
</protein>
<evidence type="ECO:0000256" key="8">
    <source>
        <dbReference type="SAM" id="Phobius"/>
    </source>
</evidence>
<keyword evidence="4 10" id="KW-0808">Transferase</keyword>
<name>A0A1W6U821_VIBAL</name>
<evidence type="ECO:0000256" key="1">
    <source>
        <dbReference type="ARBA" id="ARBA00004141"/>
    </source>
</evidence>
<dbReference type="SUPFAM" id="SSF53448">
    <property type="entry name" value="Nucleotide-diphospho-sugar transferases"/>
    <property type="match status" value="1"/>
</dbReference>
<dbReference type="AlphaFoldDB" id="A0A1W6U821"/>
<dbReference type="CDD" id="cd06423">
    <property type="entry name" value="CESA_like"/>
    <property type="match status" value="1"/>
</dbReference>
<reference evidence="10" key="1">
    <citation type="submission" date="2016-10" db="EMBL/GenBank/DDBJ databases">
        <title>The High Quality Genome of Vibrio alginolyticus K01M1.</title>
        <authorList>
            <person name="Wendling C."/>
            <person name="Chibani C.M."/>
            <person name="Hertel R."/>
            <person name="Sproer C."/>
            <person name="Bunk B."/>
            <person name="Overmann J."/>
            <person name="Roth O."/>
            <person name="Liesegang H."/>
        </authorList>
    </citation>
    <scope>NUCLEOTIDE SEQUENCE</scope>
    <source>
        <strain evidence="10">K05K4</strain>
    </source>
</reference>
<keyword evidence="6 8" id="KW-1133">Transmembrane helix</keyword>
<dbReference type="InterPro" id="IPR050321">
    <property type="entry name" value="Glycosyltr_2/OpgH_subfam"/>
</dbReference>
<dbReference type="InterPro" id="IPR029044">
    <property type="entry name" value="Nucleotide-diphossugar_trans"/>
</dbReference>
<keyword evidence="5 8" id="KW-0812">Transmembrane</keyword>
<gene>
    <name evidence="10" type="primary">icaA_2</name>
    <name evidence="10" type="ORF">K05K4_23280</name>
</gene>
<evidence type="ECO:0000256" key="3">
    <source>
        <dbReference type="ARBA" id="ARBA00022676"/>
    </source>
</evidence>
<evidence type="ECO:0000256" key="6">
    <source>
        <dbReference type="ARBA" id="ARBA00022989"/>
    </source>
</evidence>